<proteinExistence type="predicted"/>
<reference evidence="1" key="1">
    <citation type="submission" date="2023-02" db="EMBL/GenBank/DDBJ databases">
        <title>Mating type loci evolution in Malassezia.</title>
        <authorList>
            <person name="Coelho M.A."/>
        </authorList>
    </citation>
    <scope>NUCLEOTIDE SEQUENCE</scope>
    <source>
        <strain evidence="1">CBS 14136</strain>
    </source>
</reference>
<organism evidence="1 2">
    <name type="scientific">Malassezia psittaci</name>
    <dbReference type="NCBI Taxonomy" id="1821823"/>
    <lineage>
        <taxon>Eukaryota</taxon>
        <taxon>Fungi</taxon>
        <taxon>Dikarya</taxon>
        <taxon>Basidiomycota</taxon>
        <taxon>Ustilaginomycotina</taxon>
        <taxon>Malasseziomycetes</taxon>
        <taxon>Malasseziales</taxon>
        <taxon>Malasseziaceae</taxon>
        <taxon>Malassezia</taxon>
    </lineage>
</organism>
<name>A0AAF0F875_9BASI</name>
<dbReference type="EMBL" id="CP118375">
    <property type="protein sequence ID" value="WFD42422.1"/>
    <property type="molecule type" value="Genomic_DNA"/>
</dbReference>
<protein>
    <submittedName>
        <fullName evidence="1">Uncharacterized protein</fullName>
    </submittedName>
</protein>
<gene>
    <name evidence="1" type="ORF">MPSI1_001066</name>
</gene>
<evidence type="ECO:0000313" key="1">
    <source>
        <dbReference type="EMBL" id="WFD42422.1"/>
    </source>
</evidence>
<dbReference type="Proteomes" id="UP001214628">
    <property type="component" value="Chromosome 1"/>
</dbReference>
<keyword evidence="2" id="KW-1185">Reference proteome</keyword>
<dbReference type="AlphaFoldDB" id="A0AAF0F875"/>
<accession>A0AAF0F875</accession>
<evidence type="ECO:0000313" key="2">
    <source>
        <dbReference type="Proteomes" id="UP001214628"/>
    </source>
</evidence>
<sequence length="130" mass="14253">MEAAAALREARIDALRRLRRAEEANDTRAIQENAFGRAVKESFRKSTPVSDSITLQPTVLNTLETDLAGLMERVIAEDDAAQAKEFVRLANKVQRVRANHDSQDDAEAQATAQLVAEVGADSDDDEEDDA</sequence>